<name>W9RXV7_9ROSA</name>
<evidence type="ECO:0000313" key="2">
    <source>
        <dbReference type="Proteomes" id="UP000030645"/>
    </source>
</evidence>
<dbReference type="EMBL" id="KE345806">
    <property type="protein sequence ID" value="EXC17138.1"/>
    <property type="molecule type" value="Genomic_DNA"/>
</dbReference>
<organism evidence="1 2">
    <name type="scientific">Morus notabilis</name>
    <dbReference type="NCBI Taxonomy" id="981085"/>
    <lineage>
        <taxon>Eukaryota</taxon>
        <taxon>Viridiplantae</taxon>
        <taxon>Streptophyta</taxon>
        <taxon>Embryophyta</taxon>
        <taxon>Tracheophyta</taxon>
        <taxon>Spermatophyta</taxon>
        <taxon>Magnoliopsida</taxon>
        <taxon>eudicotyledons</taxon>
        <taxon>Gunneridae</taxon>
        <taxon>Pentapetalae</taxon>
        <taxon>rosids</taxon>
        <taxon>fabids</taxon>
        <taxon>Rosales</taxon>
        <taxon>Moraceae</taxon>
        <taxon>Moreae</taxon>
        <taxon>Morus</taxon>
    </lineage>
</organism>
<reference evidence="2" key="1">
    <citation type="submission" date="2013-01" db="EMBL/GenBank/DDBJ databases">
        <title>Draft Genome Sequence of a Mulberry Tree, Morus notabilis C.K. Schneid.</title>
        <authorList>
            <person name="He N."/>
            <person name="Zhao S."/>
        </authorList>
    </citation>
    <scope>NUCLEOTIDE SEQUENCE</scope>
</reference>
<proteinExistence type="predicted"/>
<dbReference type="Proteomes" id="UP000030645">
    <property type="component" value="Unassembled WGS sequence"/>
</dbReference>
<keyword evidence="2" id="KW-1185">Reference proteome</keyword>
<gene>
    <name evidence="1" type="ORF">L484_002374</name>
</gene>
<sequence length="60" mass="6915">MTYVLQRDLRSSFCYSDDEAHTVPVSISIVPCNDTRLSFSHDRISFSSDQFSFFTDDIVD</sequence>
<accession>W9RXV7</accession>
<protein>
    <submittedName>
        <fullName evidence="1">Uncharacterized protein</fullName>
    </submittedName>
</protein>
<dbReference type="AlphaFoldDB" id="W9RXV7"/>
<evidence type="ECO:0000313" key="1">
    <source>
        <dbReference type="EMBL" id="EXC17138.1"/>
    </source>
</evidence>